<dbReference type="Proteomes" id="UP001597112">
    <property type="component" value="Unassembled WGS sequence"/>
</dbReference>
<dbReference type="InterPro" id="IPR013655">
    <property type="entry name" value="PAS_fold_3"/>
</dbReference>
<dbReference type="InterPro" id="IPR003661">
    <property type="entry name" value="HisK_dim/P_dom"/>
</dbReference>
<dbReference type="PROSITE" id="PS50109">
    <property type="entry name" value="HIS_KIN"/>
    <property type="match status" value="1"/>
</dbReference>
<feature type="domain" description="PAC" evidence="9">
    <location>
        <begin position="368"/>
        <end position="421"/>
    </location>
</feature>
<dbReference type="EMBL" id="JBHTKA010000001">
    <property type="protein sequence ID" value="MFD0998199.1"/>
    <property type="molecule type" value="Genomic_DNA"/>
</dbReference>
<dbReference type="InterPro" id="IPR000014">
    <property type="entry name" value="PAS"/>
</dbReference>
<dbReference type="SUPFAM" id="SSF55874">
    <property type="entry name" value="ATPase domain of HSP90 chaperone/DNA topoisomerase II/histidine kinase"/>
    <property type="match status" value="1"/>
</dbReference>
<sequence>MPGRKRVASAPKNKTVASSKRQRTLDNQKTISAAKALRDSRNNLALALNAAQMGIWEWDIRSNEVKWSDNVHIIFGQPKKLFNGTFESYQKLILPEDIDIVTAAIRDALAERKSYFVQHRIRWHDGSIHWIEGVGKVICDKKNNPVKMTGTAQDITEFKLKNAEKENWKMRYELITASSGQVVYDYHIASGKIAWSGNIDEVLGYSAHEMGDIATWGDFIHAEDRARAFEELARAEKSLYKYDVTYRFRKKDGVYAFMHDRGFFLAGADGNAERMLGTMQDISEQVRIEAVNQHNIRLRESIEKTMPGELYVHDVVNNCSLYTTGKSVSGYTPEDIMRMGSEFPQSIIHPDDLHTFTKWKDEPFDTVKESQFRIRNKNGEWRWIHNRNTVFQKDDHGNVTQTIGIALDITERKTAQEQVQERDKSYRELFDTVNEAIYIQNPDGTFVDVNETACKMYGYDKKDFIGNNPAFLSAPGRNNFEALAHQTTLALQGQPQAFEWWGKRKDGTIFLKHVQLTKGSYLGKEIIIATARDITEERKAIDQLHKSEQSYRELFNTVAQEIYLLTPEGTFVDVNTGASEMYGYPKSEFIGRTPEFLAADGKNDLTALARAFTLAGQGIPQSIDWWGKKKDGSIFLREVRISKGTYFGQEVLVAIAWDITERKHTEDILRESEYRFRSLVRNLNIGVLLHDAQGTITLCNKTAEELLGVSEKVLIGNSPFSPEWRAIHEDGSDFPGVSHPVPKVIRTHKPARGIVMGLFRNNDNELVWLLVNAEPIFNEQHKLVEVICSFTDITVIKNIQQELRESEQRFRILQEASFGGLGLHDQGVIIDCNQGLCDLTGYTYEDLIGKNGVELVAPEWQPLVIANIRSGYEKPYDVEGVRKDGTRYFLEVHAKNIPYHGRTIRVTEFRDITDRKLAEEKIIEQNIRLHAITEDLKRKNEQLEEFTQIVSHNLRSPVGNILTLLNFLEGAESEEEKAEYLKLLKESGATTLNTLHELNEVLKIKQNKNIEKQHLVFEAVFNHVKAMLSARITETGADIVADFSAVPMIEYPRIYLESVLLNLLSNALKYIYPGRTPVIRVKTFNEKDNIFLQITDNGLGINLDRYGHQIFKLRKTFHRHPESRGIGLFMIKNQIEAMGGEISISSQENEGATFTINFNKYQSDGK</sequence>
<dbReference type="InterPro" id="IPR005467">
    <property type="entry name" value="His_kinase_dom"/>
</dbReference>
<reference evidence="11" key="1">
    <citation type="journal article" date="2019" name="Int. J. Syst. Evol. Microbiol.">
        <title>The Global Catalogue of Microorganisms (GCM) 10K type strain sequencing project: providing services to taxonomists for standard genome sequencing and annotation.</title>
        <authorList>
            <consortium name="The Broad Institute Genomics Platform"/>
            <consortium name="The Broad Institute Genome Sequencing Center for Infectious Disease"/>
            <person name="Wu L."/>
            <person name="Ma J."/>
        </authorList>
    </citation>
    <scope>NUCLEOTIDE SEQUENCE [LARGE SCALE GENOMIC DNA]</scope>
    <source>
        <strain evidence="11">CCUG 58938</strain>
    </source>
</reference>
<evidence type="ECO:0000256" key="3">
    <source>
        <dbReference type="ARBA" id="ARBA00022553"/>
    </source>
</evidence>
<dbReference type="SMART" id="SM00086">
    <property type="entry name" value="PAC"/>
    <property type="match status" value="7"/>
</dbReference>
<dbReference type="Pfam" id="PF02518">
    <property type="entry name" value="HATPase_c"/>
    <property type="match status" value="1"/>
</dbReference>
<dbReference type="SUPFAM" id="SSF47384">
    <property type="entry name" value="Homodimeric domain of signal transducing histidine kinase"/>
    <property type="match status" value="1"/>
</dbReference>
<evidence type="ECO:0000256" key="4">
    <source>
        <dbReference type="ARBA" id="ARBA00022679"/>
    </source>
</evidence>
<dbReference type="PROSITE" id="PS50112">
    <property type="entry name" value="PAS"/>
    <property type="match status" value="5"/>
</dbReference>
<dbReference type="SMART" id="SM00091">
    <property type="entry name" value="PAS"/>
    <property type="match status" value="6"/>
</dbReference>
<dbReference type="Pfam" id="PF13426">
    <property type="entry name" value="PAS_9"/>
    <property type="match status" value="3"/>
</dbReference>
<dbReference type="SMART" id="SM00388">
    <property type="entry name" value="HisKA"/>
    <property type="match status" value="1"/>
</dbReference>
<feature type="domain" description="PAS" evidence="8">
    <location>
        <begin position="672"/>
        <end position="718"/>
    </location>
</feature>
<dbReference type="PANTHER" id="PTHR43304:SF1">
    <property type="entry name" value="PAC DOMAIN-CONTAINING PROTEIN"/>
    <property type="match status" value="1"/>
</dbReference>
<dbReference type="PRINTS" id="PR00344">
    <property type="entry name" value="BCTRLSENSOR"/>
</dbReference>
<dbReference type="Gene3D" id="3.30.565.10">
    <property type="entry name" value="Histidine kinase-like ATPase, C-terminal domain"/>
    <property type="match status" value="1"/>
</dbReference>
<evidence type="ECO:0000256" key="2">
    <source>
        <dbReference type="ARBA" id="ARBA00012438"/>
    </source>
</evidence>
<protein>
    <recommendedName>
        <fullName evidence="2">histidine kinase</fullName>
        <ecNumber evidence="2">2.7.13.3</ecNumber>
    </recommendedName>
</protein>
<keyword evidence="3" id="KW-0597">Phosphoprotein</keyword>
<feature type="compositionally biased region" description="Polar residues" evidence="6">
    <location>
        <begin position="15"/>
        <end position="25"/>
    </location>
</feature>
<dbReference type="CDD" id="cd00130">
    <property type="entry name" value="PAS"/>
    <property type="match status" value="7"/>
</dbReference>
<feature type="domain" description="PAS" evidence="8">
    <location>
        <begin position="422"/>
        <end position="494"/>
    </location>
</feature>
<evidence type="ECO:0000313" key="11">
    <source>
        <dbReference type="Proteomes" id="UP001597112"/>
    </source>
</evidence>
<dbReference type="InterPro" id="IPR000700">
    <property type="entry name" value="PAS-assoc_C"/>
</dbReference>
<dbReference type="SUPFAM" id="SSF55785">
    <property type="entry name" value="PYP-like sensor domain (PAS domain)"/>
    <property type="match status" value="7"/>
</dbReference>
<dbReference type="InterPro" id="IPR003594">
    <property type="entry name" value="HATPase_dom"/>
</dbReference>
<dbReference type="InterPro" id="IPR013767">
    <property type="entry name" value="PAS_fold"/>
</dbReference>
<dbReference type="InterPro" id="IPR035965">
    <property type="entry name" value="PAS-like_dom_sf"/>
</dbReference>
<feature type="domain" description="PAC" evidence="9">
    <location>
        <begin position="115"/>
        <end position="167"/>
    </location>
</feature>
<evidence type="ECO:0000259" key="8">
    <source>
        <dbReference type="PROSITE" id="PS50112"/>
    </source>
</evidence>
<feature type="domain" description="PAC" evidence="9">
    <location>
        <begin position="242"/>
        <end position="294"/>
    </location>
</feature>
<feature type="domain" description="PAC" evidence="9">
    <location>
        <begin position="752"/>
        <end position="805"/>
    </location>
</feature>
<dbReference type="RefSeq" id="WP_377574493.1">
    <property type="nucleotide sequence ID" value="NZ_JBHTKA010000001.1"/>
</dbReference>
<dbReference type="Gene3D" id="3.30.450.20">
    <property type="entry name" value="PAS domain"/>
    <property type="match status" value="7"/>
</dbReference>
<dbReference type="PANTHER" id="PTHR43304">
    <property type="entry name" value="PHYTOCHROME-LIKE PROTEIN CPH1"/>
    <property type="match status" value="1"/>
</dbReference>
<evidence type="ECO:0000256" key="6">
    <source>
        <dbReference type="SAM" id="MobiDB-lite"/>
    </source>
</evidence>
<evidence type="ECO:0000259" key="7">
    <source>
        <dbReference type="PROSITE" id="PS50109"/>
    </source>
</evidence>
<proteinExistence type="predicted"/>
<dbReference type="InterPro" id="IPR004358">
    <property type="entry name" value="Sig_transdc_His_kin-like_C"/>
</dbReference>
<feature type="region of interest" description="Disordered" evidence="6">
    <location>
        <begin position="1"/>
        <end position="25"/>
    </location>
</feature>
<dbReference type="SMART" id="SM00387">
    <property type="entry name" value="HATPase_c"/>
    <property type="match status" value="1"/>
</dbReference>
<comment type="caution">
    <text evidence="10">The sequence shown here is derived from an EMBL/GenBank/DDBJ whole genome shotgun (WGS) entry which is preliminary data.</text>
</comment>
<accession>A0ABW3JXC2</accession>
<feature type="domain" description="PAS" evidence="8">
    <location>
        <begin position="40"/>
        <end position="112"/>
    </location>
</feature>
<comment type="catalytic activity">
    <reaction evidence="1">
        <text>ATP + protein L-histidine = ADP + protein N-phospho-L-histidine.</text>
        <dbReference type="EC" id="2.7.13.3"/>
    </reaction>
</comment>
<dbReference type="Pfam" id="PF00989">
    <property type="entry name" value="PAS"/>
    <property type="match status" value="1"/>
</dbReference>
<dbReference type="InterPro" id="IPR052162">
    <property type="entry name" value="Sensor_kinase/Photoreceptor"/>
</dbReference>
<dbReference type="CDD" id="cd00082">
    <property type="entry name" value="HisKA"/>
    <property type="match status" value="1"/>
</dbReference>
<dbReference type="InterPro" id="IPR001610">
    <property type="entry name" value="PAC"/>
</dbReference>
<dbReference type="NCBIfam" id="TIGR00229">
    <property type="entry name" value="sensory_box"/>
    <property type="match status" value="7"/>
</dbReference>
<name>A0ABW3JXC2_9BACT</name>
<dbReference type="EC" id="2.7.13.3" evidence="2"/>
<evidence type="ECO:0000256" key="1">
    <source>
        <dbReference type="ARBA" id="ARBA00000085"/>
    </source>
</evidence>
<gene>
    <name evidence="10" type="ORF">ACFQ21_02735</name>
</gene>
<evidence type="ECO:0000313" key="10">
    <source>
        <dbReference type="EMBL" id="MFD0998199.1"/>
    </source>
</evidence>
<evidence type="ECO:0000256" key="5">
    <source>
        <dbReference type="ARBA" id="ARBA00022777"/>
    </source>
</evidence>
<dbReference type="InterPro" id="IPR036890">
    <property type="entry name" value="HATPase_C_sf"/>
</dbReference>
<feature type="domain" description="Histidine kinase" evidence="7">
    <location>
        <begin position="949"/>
        <end position="1162"/>
    </location>
</feature>
<dbReference type="Gene3D" id="1.10.287.130">
    <property type="match status" value="1"/>
</dbReference>
<keyword evidence="4" id="KW-0808">Transferase</keyword>
<dbReference type="Pfam" id="PF08447">
    <property type="entry name" value="PAS_3"/>
    <property type="match status" value="3"/>
</dbReference>
<feature type="domain" description="PAS" evidence="8">
    <location>
        <begin position="547"/>
        <end position="593"/>
    </location>
</feature>
<organism evidence="10 11">
    <name type="scientific">Ohtaekwangia kribbensis</name>
    <dbReference type="NCBI Taxonomy" id="688913"/>
    <lineage>
        <taxon>Bacteria</taxon>
        <taxon>Pseudomonadati</taxon>
        <taxon>Bacteroidota</taxon>
        <taxon>Cytophagia</taxon>
        <taxon>Cytophagales</taxon>
        <taxon>Fulvivirgaceae</taxon>
        <taxon>Ohtaekwangia</taxon>
    </lineage>
</organism>
<keyword evidence="5" id="KW-0418">Kinase</keyword>
<feature type="domain" description="PAS" evidence="8">
    <location>
        <begin position="805"/>
        <end position="859"/>
    </location>
</feature>
<dbReference type="InterPro" id="IPR036097">
    <property type="entry name" value="HisK_dim/P_sf"/>
</dbReference>
<evidence type="ECO:0000259" key="9">
    <source>
        <dbReference type="PROSITE" id="PS50113"/>
    </source>
</evidence>
<keyword evidence="11" id="KW-1185">Reference proteome</keyword>
<dbReference type="PROSITE" id="PS50113">
    <property type="entry name" value="PAC"/>
    <property type="match status" value="4"/>
</dbReference>